<feature type="transmembrane region" description="Helical" evidence="5">
    <location>
        <begin position="151"/>
        <end position="174"/>
    </location>
</feature>
<evidence type="ECO:0000256" key="3">
    <source>
        <dbReference type="ARBA" id="ARBA00022989"/>
    </source>
</evidence>
<comment type="subcellular location">
    <subcellularLocation>
        <location evidence="1">Membrane</location>
        <topology evidence="1">Multi-pass membrane protein</topology>
    </subcellularLocation>
</comment>
<feature type="transmembrane region" description="Helical" evidence="5">
    <location>
        <begin position="85"/>
        <end position="104"/>
    </location>
</feature>
<dbReference type="Proteomes" id="UP000310017">
    <property type="component" value="Chromosome"/>
</dbReference>
<evidence type="ECO:0000256" key="4">
    <source>
        <dbReference type="ARBA" id="ARBA00023136"/>
    </source>
</evidence>
<feature type="transmembrane region" description="Helical" evidence="5">
    <location>
        <begin position="221"/>
        <end position="239"/>
    </location>
</feature>
<feature type="transmembrane region" description="Helical" evidence="5">
    <location>
        <begin position="61"/>
        <end position="79"/>
    </location>
</feature>
<dbReference type="KEGG" id="asag:FGM00_17700"/>
<keyword evidence="8" id="KW-1185">Reference proteome</keyword>
<feature type="transmembrane region" description="Helical" evidence="5">
    <location>
        <begin position="181"/>
        <end position="209"/>
    </location>
</feature>
<feature type="transmembrane region" description="Helical" evidence="5">
    <location>
        <begin position="352"/>
        <end position="370"/>
    </location>
</feature>
<name>A0A5B7SX49_9FLAO</name>
<gene>
    <name evidence="7" type="ORF">FGM00_17700</name>
</gene>
<dbReference type="EMBL" id="CP040710">
    <property type="protein sequence ID" value="QCX01859.1"/>
    <property type="molecule type" value="Genomic_DNA"/>
</dbReference>
<dbReference type="OrthoDB" id="1420920at2"/>
<sequence length="402" mass="46235">MSVIQKHKIKDYYFPVFIFLVTITGYWDSPIRKFISLVLPVLIITYWLSKKKFTSKIRIETILIFVYITLCFISSLFAYDTMNSLIFSARILVFFLLIAALHDWMSTRFRYLLFLKAIVLSGLVLSASIFYSRFFGTVIRELEGAVRAGGIYSNVNSAGFILYVSLVFAFLLYLEAKKRKYIIFIAVLLIGLFITGSRASMLALAITAVVYNLRFRLTKKIIVLATIGFIFAGAGFFFFKDKIILNLRLERGLSARQILYDVGADVAMDYPFFGVGLGNLREIGVGYVESYPISRWQKDEILKLTVQSSHNVYLETAAEIGIFGAFVLLLILLSIGYKYFRGIKLASSNEKNFYFLVWGLFVGLVIRNFFESNGIINRGWITIDIFFWIAYVIFLRYRRFAK</sequence>
<protein>
    <submittedName>
        <fullName evidence="7">O-antigen ligase family protein</fullName>
    </submittedName>
</protein>
<dbReference type="PANTHER" id="PTHR37422">
    <property type="entry name" value="TEICHURONIC ACID BIOSYNTHESIS PROTEIN TUAE"/>
    <property type="match status" value="1"/>
</dbReference>
<evidence type="ECO:0000256" key="1">
    <source>
        <dbReference type="ARBA" id="ARBA00004141"/>
    </source>
</evidence>
<dbReference type="InterPro" id="IPR051533">
    <property type="entry name" value="WaaL-like"/>
</dbReference>
<evidence type="ECO:0000259" key="6">
    <source>
        <dbReference type="Pfam" id="PF04932"/>
    </source>
</evidence>
<keyword evidence="2 5" id="KW-0812">Transmembrane</keyword>
<feature type="transmembrane region" description="Helical" evidence="5">
    <location>
        <begin position="111"/>
        <end position="131"/>
    </location>
</feature>
<dbReference type="InterPro" id="IPR007016">
    <property type="entry name" value="O-antigen_ligase-rel_domated"/>
</dbReference>
<keyword evidence="4 5" id="KW-0472">Membrane</keyword>
<feature type="transmembrane region" description="Helical" evidence="5">
    <location>
        <begin position="320"/>
        <end position="340"/>
    </location>
</feature>
<keyword evidence="7" id="KW-0436">Ligase</keyword>
<dbReference type="PANTHER" id="PTHR37422:SF13">
    <property type="entry name" value="LIPOPOLYSACCHARIDE BIOSYNTHESIS PROTEIN PA4999-RELATED"/>
    <property type="match status" value="1"/>
</dbReference>
<evidence type="ECO:0000313" key="8">
    <source>
        <dbReference type="Proteomes" id="UP000310017"/>
    </source>
</evidence>
<feature type="transmembrane region" description="Helical" evidence="5">
    <location>
        <begin position="12"/>
        <end position="27"/>
    </location>
</feature>
<reference evidence="7 8" key="1">
    <citation type="submission" date="2019-05" db="EMBL/GenBank/DDBJ databases">
        <title>Genome sequencing of F202Z8.</title>
        <authorList>
            <person name="Kwon Y.M."/>
        </authorList>
    </citation>
    <scope>NUCLEOTIDE SEQUENCE [LARGE SCALE GENOMIC DNA]</scope>
    <source>
        <strain evidence="7 8">F202Z8</strain>
    </source>
</reference>
<keyword evidence="3 5" id="KW-1133">Transmembrane helix</keyword>
<dbReference type="Pfam" id="PF04932">
    <property type="entry name" value="Wzy_C"/>
    <property type="match status" value="1"/>
</dbReference>
<feature type="domain" description="O-antigen ligase-related" evidence="6">
    <location>
        <begin position="184"/>
        <end position="329"/>
    </location>
</feature>
<feature type="transmembrane region" description="Helical" evidence="5">
    <location>
        <begin position="376"/>
        <end position="397"/>
    </location>
</feature>
<evidence type="ECO:0000313" key="7">
    <source>
        <dbReference type="EMBL" id="QCX01859.1"/>
    </source>
</evidence>
<dbReference type="AlphaFoldDB" id="A0A5B7SX49"/>
<accession>A0A5B7SX49</accession>
<dbReference type="GO" id="GO:0016020">
    <property type="term" value="C:membrane"/>
    <property type="evidence" value="ECO:0007669"/>
    <property type="project" value="UniProtKB-SubCell"/>
</dbReference>
<evidence type="ECO:0000256" key="2">
    <source>
        <dbReference type="ARBA" id="ARBA00022692"/>
    </source>
</evidence>
<proteinExistence type="predicted"/>
<dbReference type="GO" id="GO:0016874">
    <property type="term" value="F:ligase activity"/>
    <property type="evidence" value="ECO:0007669"/>
    <property type="project" value="UniProtKB-KW"/>
</dbReference>
<organism evidence="7 8">
    <name type="scientific">Aggregatimonas sangjinii</name>
    <dbReference type="NCBI Taxonomy" id="2583587"/>
    <lineage>
        <taxon>Bacteria</taxon>
        <taxon>Pseudomonadati</taxon>
        <taxon>Bacteroidota</taxon>
        <taxon>Flavobacteriia</taxon>
        <taxon>Flavobacteriales</taxon>
        <taxon>Flavobacteriaceae</taxon>
        <taxon>Aggregatimonas</taxon>
    </lineage>
</organism>
<evidence type="ECO:0000256" key="5">
    <source>
        <dbReference type="SAM" id="Phobius"/>
    </source>
</evidence>